<proteinExistence type="predicted"/>
<dbReference type="PANTHER" id="PTHR35936:SF17">
    <property type="entry name" value="ARGININE-BINDING EXTRACELLULAR PROTEIN ARTP"/>
    <property type="match status" value="1"/>
</dbReference>
<feature type="chain" id="PRO_5017295490" evidence="2">
    <location>
        <begin position="21"/>
        <end position="246"/>
    </location>
</feature>
<feature type="signal peptide" evidence="2">
    <location>
        <begin position="1"/>
        <end position="20"/>
    </location>
</feature>
<dbReference type="Gene3D" id="3.40.190.10">
    <property type="entry name" value="Periplasmic binding protein-like II"/>
    <property type="match status" value="2"/>
</dbReference>
<gene>
    <name evidence="5" type="primary">hisJ</name>
    <name evidence="5" type="ORF">Mrose_00636</name>
</gene>
<dbReference type="InterPro" id="IPR001320">
    <property type="entry name" value="Iontro_rcpt_C"/>
</dbReference>
<feature type="domain" description="Ionotropic glutamate receptor C-terminal" evidence="4">
    <location>
        <begin position="31"/>
        <end position="246"/>
    </location>
</feature>
<dbReference type="EMBL" id="QWLA01000007">
    <property type="protein sequence ID" value="RIH88808.1"/>
    <property type="molecule type" value="Genomic_DNA"/>
</dbReference>
<comment type="caution">
    <text evidence="5">The sequence shown here is derived from an EMBL/GenBank/DDBJ whole genome shotgun (WGS) entry which is preliminary data.</text>
</comment>
<protein>
    <submittedName>
        <fullName evidence="5">Putative histidine-binding protein</fullName>
    </submittedName>
</protein>
<evidence type="ECO:0000256" key="2">
    <source>
        <dbReference type="SAM" id="SignalP"/>
    </source>
</evidence>
<dbReference type="PANTHER" id="PTHR35936">
    <property type="entry name" value="MEMBRANE-BOUND LYTIC MUREIN TRANSGLYCOSYLASE F"/>
    <property type="match status" value="1"/>
</dbReference>
<evidence type="ECO:0000313" key="5">
    <source>
        <dbReference type="EMBL" id="RIH88808.1"/>
    </source>
</evidence>
<dbReference type="OrthoDB" id="9774451at2"/>
<evidence type="ECO:0000256" key="1">
    <source>
        <dbReference type="ARBA" id="ARBA00022729"/>
    </source>
</evidence>
<dbReference type="RefSeq" id="WP_119275986.1">
    <property type="nucleotide sequence ID" value="NZ_QWLA01000007.1"/>
</dbReference>
<dbReference type="SMART" id="SM00062">
    <property type="entry name" value="PBPb"/>
    <property type="match status" value="1"/>
</dbReference>
<evidence type="ECO:0000259" key="3">
    <source>
        <dbReference type="SMART" id="SM00062"/>
    </source>
</evidence>
<evidence type="ECO:0000313" key="6">
    <source>
        <dbReference type="Proteomes" id="UP000265341"/>
    </source>
</evidence>
<reference evidence="5 6" key="1">
    <citation type="submission" date="2018-08" db="EMBL/GenBank/DDBJ databases">
        <title>Meiothermus roseus NBRC 110900 genome sequencing project.</title>
        <authorList>
            <person name="Da Costa M.S."/>
            <person name="Albuquerque L."/>
            <person name="Raposo P."/>
            <person name="Froufe H.J.C."/>
            <person name="Barroso C.S."/>
            <person name="Egas C."/>
        </authorList>
    </citation>
    <scope>NUCLEOTIDE SEQUENCE [LARGE SCALE GENOMIC DNA]</scope>
    <source>
        <strain evidence="5 6">NBRC 110900</strain>
    </source>
</reference>
<dbReference type="CDD" id="cd13624">
    <property type="entry name" value="PBP2_Arg_Lys_His"/>
    <property type="match status" value="1"/>
</dbReference>
<dbReference type="AlphaFoldDB" id="A0A399EXS1"/>
<dbReference type="Pfam" id="PF00497">
    <property type="entry name" value="SBP_bac_3"/>
    <property type="match status" value="1"/>
</dbReference>
<keyword evidence="6" id="KW-1185">Reference proteome</keyword>
<accession>A0A399EXS1</accession>
<dbReference type="SMART" id="SM00079">
    <property type="entry name" value="PBPe"/>
    <property type="match status" value="1"/>
</dbReference>
<dbReference type="GO" id="GO:0016020">
    <property type="term" value="C:membrane"/>
    <property type="evidence" value="ECO:0007669"/>
    <property type="project" value="InterPro"/>
</dbReference>
<dbReference type="InterPro" id="IPR001638">
    <property type="entry name" value="Solute-binding_3/MltF_N"/>
</dbReference>
<dbReference type="SUPFAM" id="SSF53850">
    <property type="entry name" value="Periplasmic binding protein-like II"/>
    <property type="match status" value="1"/>
</dbReference>
<sequence length="246" mass="26856">MRKLGMAVLLVLLALPGALAQSCLAEVKARGLNVGTSPDYPPFEFLDSANKIVGFDIDLVNLLARELGIKVNWVTQSFDGLIPALLAKKIDVVAAGLTITEERKKSVDFSRPYISGPNVIITRKDTPGIRKLEDLAGKRVAVQIGSAQEKIAQGVKGAIVKSYNLYTEAALAVQTRQADALIVHRSVGRAFIQQYPDLQVVAELNSVDTGLAFRKECVDLRQAVDVAMEKLERSGKLEELVARWFK</sequence>
<dbReference type="Proteomes" id="UP000265341">
    <property type="component" value="Unassembled WGS sequence"/>
</dbReference>
<name>A0A399EXS1_9DEIN</name>
<dbReference type="GO" id="GO:0015276">
    <property type="term" value="F:ligand-gated monoatomic ion channel activity"/>
    <property type="evidence" value="ECO:0007669"/>
    <property type="project" value="InterPro"/>
</dbReference>
<feature type="domain" description="Solute-binding protein family 3/N-terminal" evidence="3">
    <location>
        <begin position="31"/>
        <end position="246"/>
    </location>
</feature>
<evidence type="ECO:0000259" key="4">
    <source>
        <dbReference type="SMART" id="SM00079"/>
    </source>
</evidence>
<dbReference type="PROSITE" id="PS51257">
    <property type="entry name" value="PROKAR_LIPOPROTEIN"/>
    <property type="match status" value="1"/>
</dbReference>
<organism evidence="5 6">
    <name type="scientific">Calidithermus roseus</name>
    <dbReference type="NCBI Taxonomy" id="1644118"/>
    <lineage>
        <taxon>Bacteria</taxon>
        <taxon>Thermotogati</taxon>
        <taxon>Deinococcota</taxon>
        <taxon>Deinococci</taxon>
        <taxon>Thermales</taxon>
        <taxon>Thermaceae</taxon>
        <taxon>Calidithermus</taxon>
    </lineage>
</organism>
<keyword evidence="1 2" id="KW-0732">Signal</keyword>